<evidence type="ECO:0000313" key="2">
    <source>
        <dbReference type="EMBL" id="CAF4131009.1"/>
    </source>
</evidence>
<dbReference type="Proteomes" id="UP000681722">
    <property type="component" value="Unassembled WGS sequence"/>
</dbReference>
<name>A0A815DZ41_9BILA</name>
<organism evidence="1 3">
    <name type="scientific">Didymodactylos carnosus</name>
    <dbReference type="NCBI Taxonomy" id="1234261"/>
    <lineage>
        <taxon>Eukaryota</taxon>
        <taxon>Metazoa</taxon>
        <taxon>Spiralia</taxon>
        <taxon>Gnathifera</taxon>
        <taxon>Rotifera</taxon>
        <taxon>Eurotatoria</taxon>
        <taxon>Bdelloidea</taxon>
        <taxon>Philodinida</taxon>
        <taxon>Philodinidae</taxon>
        <taxon>Didymodactylos</taxon>
    </lineage>
</organism>
<dbReference type="Proteomes" id="UP000663829">
    <property type="component" value="Unassembled WGS sequence"/>
</dbReference>
<dbReference type="EMBL" id="CAJOBC010038457">
    <property type="protein sequence ID" value="CAF4131009.1"/>
    <property type="molecule type" value="Genomic_DNA"/>
</dbReference>
<proteinExistence type="predicted"/>
<feature type="non-terminal residue" evidence="1">
    <location>
        <position position="1"/>
    </location>
</feature>
<keyword evidence="3" id="KW-1185">Reference proteome</keyword>
<dbReference type="AlphaFoldDB" id="A0A815DZ41"/>
<accession>A0A815DZ41</accession>
<evidence type="ECO:0000313" key="1">
    <source>
        <dbReference type="EMBL" id="CAF1303111.1"/>
    </source>
</evidence>
<evidence type="ECO:0000313" key="3">
    <source>
        <dbReference type="Proteomes" id="UP000663829"/>
    </source>
</evidence>
<sequence>FVLYFFASDNTYCDDLKLSDIIDDKSLYKIHDIVKVKFGNDIYEGEILGTSDIKEELKQYYPQNLEEKNNRNRIISTDQRTAIQSSKENNEYKLLNDAIGQQDQILTFVQDIYGCTNTDFIDEQVIHSTTPQNTYPYNFNDSFQDDENIYDLDNHSIVTSFLSKIIDKDNDESSEVIHISDPNDQSIVYNVNKQKYLYAKERSDNDLSEEGTMYLVQELVFHIFTPEEQEHCSADGKIQRTRSFDTDKFRTIDHHLYTLYDVRYSTYRQSRRFPTDLRRKQRSFKGNQKRKKC</sequence>
<protein>
    <submittedName>
        <fullName evidence="1">Uncharacterized protein</fullName>
    </submittedName>
</protein>
<gene>
    <name evidence="1" type="ORF">GPM918_LOCUS28621</name>
    <name evidence="2" type="ORF">SRO942_LOCUS29137</name>
</gene>
<comment type="caution">
    <text evidence="1">The sequence shown here is derived from an EMBL/GenBank/DDBJ whole genome shotgun (WGS) entry which is preliminary data.</text>
</comment>
<dbReference type="EMBL" id="CAJNOQ010012571">
    <property type="protein sequence ID" value="CAF1303111.1"/>
    <property type="molecule type" value="Genomic_DNA"/>
</dbReference>
<reference evidence="1" key="1">
    <citation type="submission" date="2021-02" db="EMBL/GenBank/DDBJ databases">
        <authorList>
            <person name="Nowell W R."/>
        </authorList>
    </citation>
    <scope>NUCLEOTIDE SEQUENCE</scope>
</reference>